<evidence type="ECO:0000313" key="2">
    <source>
        <dbReference type="EMBL" id="KAK2592242.1"/>
    </source>
</evidence>
<dbReference type="Proteomes" id="UP001251528">
    <property type="component" value="Unassembled WGS sequence"/>
</dbReference>
<comment type="caution">
    <text evidence="2">The sequence shown here is derived from an EMBL/GenBank/DDBJ whole genome shotgun (WGS) entry which is preliminary data.</text>
</comment>
<dbReference type="Pfam" id="PF17107">
    <property type="entry name" value="SesA"/>
    <property type="match status" value="1"/>
</dbReference>
<name>A0AAJ0FPS7_9HYPO</name>
<evidence type="ECO:0000259" key="1">
    <source>
        <dbReference type="Pfam" id="PF17107"/>
    </source>
</evidence>
<dbReference type="AlphaFoldDB" id="A0AAJ0FPS7"/>
<dbReference type="InterPro" id="IPR031352">
    <property type="entry name" value="SesA"/>
</dbReference>
<proteinExistence type="predicted"/>
<dbReference type="EMBL" id="JASWJB010000278">
    <property type="protein sequence ID" value="KAK2592242.1"/>
    <property type="molecule type" value="Genomic_DNA"/>
</dbReference>
<gene>
    <name evidence="2" type="ORF">QQS21_010058</name>
</gene>
<protein>
    <recommendedName>
        <fullName evidence="1">NACHT-NTPase and P-loop NTPases N-terminal domain-containing protein</fullName>
    </recommendedName>
</protein>
<evidence type="ECO:0000313" key="3">
    <source>
        <dbReference type="Proteomes" id="UP001251528"/>
    </source>
</evidence>
<accession>A0AAJ0FPS7</accession>
<keyword evidence="3" id="KW-1185">Reference proteome</keyword>
<organism evidence="2 3">
    <name type="scientific">Conoideocrella luteorostrata</name>
    <dbReference type="NCBI Taxonomy" id="1105319"/>
    <lineage>
        <taxon>Eukaryota</taxon>
        <taxon>Fungi</taxon>
        <taxon>Dikarya</taxon>
        <taxon>Ascomycota</taxon>
        <taxon>Pezizomycotina</taxon>
        <taxon>Sordariomycetes</taxon>
        <taxon>Hypocreomycetidae</taxon>
        <taxon>Hypocreales</taxon>
        <taxon>Clavicipitaceae</taxon>
        <taxon>Conoideocrella</taxon>
    </lineage>
</organism>
<feature type="domain" description="NACHT-NTPase and P-loop NTPases N-terminal" evidence="1">
    <location>
        <begin position="7"/>
        <end position="114"/>
    </location>
</feature>
<sequence length="196" mass="21297">MDPLSIIASTIAVVRATASLYTAIQNLKGVPSEFSKVSRNLPLAEDTLLLVRNQLESWTLDEPSRTVLEPCHVENGVAKDRSALELYRTILLRFGKAHRPETLMKGILSGLDALAANQLFRMATQSSMTQLREAIDRLSEVVSSVADSDFEATKSFNHTVETGGAGYLADRQLDNPGSGQQYNVSGSGHTMNFGAK</sequence>
<reference evidence="2" key="1">
    <citation type="submission" date="2023-06" db="EMBL/GenBank/DDBJ databases">
        <title>Conoideocrella luteorostrata (Hypocreales: Clavicipitaceae), a potential biocontrol fungus for elongate hemlock scale in United States Christmas tree production areas.</title>
        <authorList>
            <person name="Barrett H."/>
            <person name="Lovett B."/>
            <person name="Macias A.M."/>
            <person name="Stajich J.E."/>
            <person name="Kasson M.T."/>
        </authorList>
    </citation>
    <scope>NUCLEOTIDE SEQUENCE</scope>
    <source>
        <strain evidence="2">ARSEF 14590</strain>
    </source>
</reference>